<dbReference type="Proteomes" id="UP000294848">
    <property type="component" value="Unassembled WGS sequence"/>
</dbReference>
<proteinExistence type="predicted"/>
<reference evidence="1 2" key="1">
    <citation type="submission" date="2019-03" db="EMBL/GenBank/DDBJ databases">
        <title>Freshwater and sediment microbial communities from various areas in North America, analyzing microbe dynamics in response to fracking.</title>
        <authorList>
            <person name="Lamendella R."/>
        </authorList>
    </citation>
    <scope>NUCLEOTIDE SEQUENCE [LARGE SCALE GENOMIC DNA]</scope>
    <source>
        <strain evidence="1 2">114D</strain>
    </source>
</reference>
<name>A0A4R6GU38_9BACT</name>
<dbReference type="EMBL" id="SNWI01000007">
    <property type="protein sequence ID" value="TDN98951.1"/>
    <property type="molecule type" value="Genomic_DNA"/>
</dbReference>
<accession>A0A4R6GU38</accession>
<evidence type="ECO:0000313" key="1">
    <source>
        <dbReference type="EMBL" id="TDN98951.1"/>
    </source>
</evidence>
<dbReference type="AlphaFoldDB" id="A0A4R6GU38"/>
<comment type="caution">
    <text evidence="1">The sequence shown here is derived from an EMBL/GenBank/DDBJ whole genome shotgun (WGS) entry which is preliminary data.</text>
</comment>
<evidence type="ECO:0000313" key="2">
    <source>
        <dbReference type="Proteomes" id="UP000294848"/>
    </source>
</evidence>
<organism evidence="1 2">
    <name type="scientific">Sunxiuqinia elliptica</name>
    <dbReference type="NCBI Taxonomy" id="655355"/>
    <lineage>
        <taxon>Bacteria</taxon>
        <taxon>Pseudomonadati</taxon>
        <taxon>Bacteroidota</taxon>
        <taxon>Bacteroidia</taxon>
        <taxon>Marinilabiliales</taxon>
        <taxon>Prolixibacteraceae</taxon>
        <taxon>Sunxiuqinia</taxon>
    </lineage>
</organism>
<sequence length="383" mass="44150">MYNNTNYLYFLVLLILQLGTVTNGSSQPTINVIDAYAKKELIPMSDLVESVSYVVLESDSLRCGPANRVYANDSLIFVISFRQIAVFERSTGKFLRTIGSLGKGPNEFSSTISSMPFDDQMDIIRAKGWDYSSLEYNSLGSLNKKVNPKKISLGSIACLNESIYVTSPSKYGYEKESRLVLFDSNDKIIRKLPRHQKQEDYTTKIVGYKGDEAWFYKLKNELFFKETFNDTLWGITPNSIYPRYIFELGKLQPPKELGYTYDFKKLRNFIEISNLFESPELLFFTIKHHKLSFFAIYDKTKKSLRICDNADDSLFGLKNDIDNSFPFLPFSITTNNDLVGFIEAYELIEWKKNNPDLARKLPQKLKKVREYDNPIVVIATLKE</sequence>
<gene>
    <name evidence="1" type="ORF">DET52_10779</name>
</gene>
<protein>
    <submittedName>
        <fullName evidence="1">6-bladed beta-propeller protein</fullName>
    </submittedName>
</protein>
<dbReference type="Pfam" id="PF17170">
    <property type="entry name" value="DUF5128"/>
    <property type="match status" value="1"/>
</dbReference>